<keyword evidence="3" id="KW-1185">Reference proteome</keyword>
<keyword evidence="1" id="KW-1133">Transmembrane helix</keyword>
<evidence type="ECO:0000256" key="1">
    <source>
        <dbReference type="SAM" id="Phobius"/>
    </source>
</evidence>
<feature type="non-terminal residue" evidence="2">
    <location>
        <position position="1"/>
    </location>
</feature>
<name>A0AAV5SER8_9BILA</name>
<sequence>IREVGAINRGTSRNMLIAQFNYCFVIVLILCEVLAWLICINDRHLFCYRSTPVILRLCFQVRRWAEISTHPTITFIVLLELRRFVRKDRRALYMLCCAFGSKLLAAYPLYIDMQRETLLRLFYALEQSIVMTNGWINIILC</sequence>
<evidence type="ECO:0000313" key="3">
    <source>
        <dbReference type="Proteomes" id="UP001432027"/>
    </source>
</evidence>
<accession>A0AAV5SER8</accession>
<proteinExistence type="predicted"/>
<dbReference type="AlphaFoldDB" id="A0AAV5SER8"/>
<keyword evidence="1" id="KW-0472">Membrane</keyword>
<comment type="caution">
    <text evidence="2">The sequence shown here is derived from an EMBL/GenBank/DDBJ whole genome shotgun (WGS) entry which is preliminary data.</text>
</comment>
<organism evidence="2 3">
    <name type="scientific">Pristionchus entomophagus</name>
    <dbReference type="NCBI Taxonomy" id="358040"/>
    <lineage>
        <taxon>Eukaryota</taxon>
        <taxon>Metazoa</taxon>
        <taxon>Ecdysozoa</taxon>
        <taxon>Nematoda</taxon>
        <taxon>Chromadorea</taxon>
        <taxon>Rhabditida</taxon>
        <taxon>Rhabditina</taxon>
        <taxon>Diplogasteromorpha</taxon>
        <taxon>Diplogasteroidea</taxon>
        <taxon>Neodiplogasteridae</taxon>
        <taxon>Pristionchus</taxon>
    </lineage>
</organism>
<feature type="transmembrane region" description="Helical" evidence="1">
    <location>
        <begin position="91"/>
        <end position="111"/>
    </location>
</feature>
<feature type="transmembrane region" description="Helical" evidence="1">
    <location>
        <begin position="19"/>
        <end position="40"/>
    </location>
</feature>
<protein>
    <recommendedName>
        <fullName evidence="4">G protein-coupled receptor</fullName>
    </recommendedName>
</protein>
<evidence type="ECO:0008006" key="4">
    <source>
        <dbReference type="Google" id="ProtNLM"/>
    </source>
</evidence>
<dbReference type="Proteomes" id="UP001432027">
    <property type="component" value="Unassembled WGS sequence"/>
</dbReference>
<keyword evidence="1" id="KW-0812">Transmembrane</keyword>
<dbReference type="EMBL" id="BTSX01000001">
    <property type="protein sequence ID" value="GMS81841.1"/>
    <property type="molecule type" value="Genomic_DNA"/>
</dbReference>
<gene>
    <name evidence="2" type="ORF">PENTCL1PPCAC_4016</name>
</gene>
<evidence type="ECO:0000313" key="2">
    <source>
        <dbReference type="EMBL" id="GMS81841.1"/>
    </source>
</evidence>
<reference evidence="2" key="1">
    <citation type="submission" date="2023-10" db="EMBL/GenBank/DDBJ databases">
        <title>Genome assembly of Pristionchus species.</title>
        <authorList>
            <person name="Yoshida K."/>
            <person name="Sommer R.J."/>
        </authorList>
    </citation>
    <scope>NUCLEOTIDE SEQUENCE</scope>
    <source>
        <strain evidence="2">RS0144</strain>
    </source>
</reference>